<dbReference type="InterPro" id="IPR013783">
    <property type="entry name" value="Ig-like_fold"/>
</dbReference>
<evidence type="ECO:0000256" key="1">
    <source>
        <dbReference type="SAM" id="Phobius"/>
    </source>
</evidence>
<dbReference type="Proteomes" id="UP000238701">
    <property type="component" value="Unassembled WGS sequence"/>
</dbReference>
<sequence length="145" mass="14987">MCIENYEPVTTPFQALATLLPMRNLAEATISRISLGLLLAITLMGAACGYSHNYMNGTGMPTVTQLSPSSTVAGGAAFTLTVQGSGFGTDSLVYWGTTTRATTYDSASEVTADITAADIMNAGSVQVYVHSGGANSNAMTFTITP</sequence>
<dbReference type="SUPFAM" id="SSF81296">
    <property type="entry name" value="E set domains"/>
    <property type="match status" value="1"/>
</dbReference>
<dbReference type="Gene3D" id="2.60.40.10">
    <property type="entry name" value="Immunoglobulins"/>
    <property type="match status" value="1"/>
</dbReference>
<evidence type="ECO:0000259" key="2">
    <source>
        <dbReference type="Pfam" id="PF01833"/>
    </source>
</evidence>
<evidence type="ECO:0000313" key="4">
    <source>
        <dbReference type="Proteomes" id="UP000238701"/>
    </source>
</evidence>
<protein>
    <recommendedName>
        <fullName evidence="2">IPT/TIG domain-containing protein</fullName>
    </recommendedName>
</protein>
<evidence type="ECO:0000313" key="3">
    <source>
        <dbReference type="EMBL" id="SPF34729.1"/>
    </source>
</evidence>
<keyword evidence="1" id="KW-1133">Transmembrane helix</keyword>
<keyword evidence="1" id="KW-0472">Membrane</keyword>
<dbReference type="Pfam" id="PF01833">
    <property type="entry name" value="TIG"/>
    <property type="match status" value="1"/>
</dbReference>
<name>A0A2U3K539_9BACT</name>
<gene>
    <name evidence="3" type="ORF">SBA1_1320012</name>
</gene>
<dbReference type="CDD" id="cd00102">
    <property type="entry name" value="IPT"/>
    <property type="match status" value="1"/>
</dbReference>
<organism evidence="3 4">
    <name type="scientific">Candidatus Sulfotelmatobacter kueseliae</name>
    <dbReference type="NCBI Taxonomy" id="2042962"/>
    <lineage>
        <taxon>Bacteria</taxon>
        <taxon>Pseudomonadati</taxon>
        <taxon>Acidobacteriota</taxon>
        <taxon>Terriglobia</taxon>
        <taxon>Terriglobales</taxon>
        <taxon>Candidatus Korobacteraceae</taxon>
        <taxon>Candidatus Sulfotelmatobacter</taxon>
    </lineage>
</organism>
<dbReference type="EMBL" id="OMOD01000038">
    <property type="protein sequence ID" value="SPF34729.1"/>
    <property type="molecule type" value="Genomic_DNA"/>
</dbReference>
<keyword evidence="1" id="KW-0812">Transmembrane</keyword>
<dbReference type="InterPro" id="IPR002909">
    <property type="entry name" value="IPT_dom"/>
</dbReference>
<dbReference type="AlphaFoldDB" id="A0A2U3K539"/>
<feature type="transmembrane region" description="Helical" evidence="1">
    <location>
        <begin position="29"/>
        <end position="50"/>
    </location>
</feature>
<feature type="domain" description="IPT/TIG" evidence="2">
    <location>
        <begin position="61"/>
        <end position="143"/>
    </location>
</feature>
<reference evidence="4" key="1">
    <citation type="submission" date="2018-02" db="EMBL/GenBank/DDBJ databases">
        <authorList>
            <person name="Hausmann B."/>
        </authorList>
    </citation>
    <scope>NUCLEOTIDE SEQUENCE [LARGE SCALE GENOMIC DNA]</scope>
    <source>
        <strain evidence="4">Peat soil MAG SbA1</strain>
    </source>
</reference>
<proteinExistence type="predicted"/>
<accession>A0A2U3K539</accession>
<dbReference type="InterPro" id="IPR014756">
    <property type="entry name" value="Ig_E-set"/>
</dbReference>